<name>A0A656QSQ4_9BURK</name>
<dbReference type="Proteomes" id="UP000027451">
    <property type="component" value="Unassembled WGS sequence"/>
</dbReference>
<proteinExistence type="predicted"/>
<keyword evidence="2" id="KW-1185">Reference proteome</keyword>
<protein>
    <submittedName>
        <fullName evidence="1">Uncharacterized protein</fullName>
    </submittedName>
</protein>
<comment type="caution">
    <text evidence="1">The sequence shown here is derived from an EMBL/GenBank/DDBJ whole genome shotgun (WGS) entry which is preliminary data.</text>
</comment>
<evidence type="ECO:0000313" key="1">
    <source>
        <dbReference type="EMBL" id="KDR32602.1"/>
    </source>
</evidence>
<dbReference type="EMBL" id="JFHD01000003">
    <property type="protein sequence ID" value="KDR32602.1"/>
    <property type="molecule type" value="Genomic_DNA"/>
</dbReference>
<dbReference type="AlphaFoldDB" id="A0A656QSQ4"/>
<sequence length="62" mass="6982">MLASAIRRVMPRADSKRVNALAFLIWQLGEETMRLAVAHKRGEGALLVDAYKRMSLRAIEEA</sequence>
<gene>
    <name evidence="1" type="ORF">BG60_20205</name>
</gene>
<evidence type="ECO:0000313" key="2">
    <source>
        <dbReference type="Proteomes" id="UP000027451"/>
    </source>
</evidence>
<reference evidence="1 2" key="1">
    <citation type="submission" date="2014-03" db="EMBL/GenBank/DDBJ databases">
        <title>Draft Genome Sequences of Four Burkholderia Strains.</title>
        <authorList>
            <person name="Liu X.Y."/>
            <person name="Li C.X."/>
            <person name="Xu J.H."/>
        </authorList>
    </citation>
    <scope>NUCLEOTIDE SEQUENCE [LARGE SCALE GENOMIC DNA]</scope>
    <source>
        <strain evidence="1 2">OP-1</strain>
    </source>
</reference>
<accession>A0A656QSQ4</accession>
<organism evidence="1 2">
    <name type="scientific">Caballeronia zhejiangensis</name>
    <dbReference type="NCBI Taxonomy" id="871203"/>
    <lineage>
        <taxon>Bacteria</taxon>
        <taxon>Pseudomonadati</taxon>
        <taxon>Pseudomonadota</taxon>
        <taxon>Betaproteobacteria</taxon>
        <taxon>Burkholderiales</taxon>
        <taxon>Burkholderiaceae</taxon>
        <taxon>Caballeronia</taxon>
    </lineage>
</organism>